<evidence type="ECO:0000256" key="4">
    <source>
        <dbReference type="ARBA" id="ARBA00021735"/>
    </source>
</evidence>
<dbReference type="Pfam" id="PF18029">
    <property type="entry name" value="Glyoxalase_6"/>
    <property type="match status" value="1"/>
</dbReference>
<evidence type="ECO:0000256" key="3">
    <source>
        <dbReference type="ARBA" id="ARBA00013252"/>
    </source>
</evidence>
<dbReference type="GO" id="GO:0008124">
    <property type="term" value="F:4-alpha-hydroxytetrahydrobiopterin dehydratase activity"/>
    <property type="evidence" value="ECO:0007669"/>
    <property type="project" value="UniProtKB-EC"/>
</dbReference>
<evidence type="ECO:0000313" key="8">
    <source>
        <dbReference type="Proteomes" id="UP001059859"/>
    </source>
</evidence>
<feature type="domain" description="Glyoxalase-like" evidence="6">
    <location>
        <begin position="140"/>
        <end position="240"/>
    </location>
</feature>
<sequence>MTSSNVAADSHFKSRNRDMLSGAAIAEAKLTDWRKLAQGLHARYLVDDFGAGARFVTAVGEAGTALGHHPSVSMGKSMGKGHIDLKLVSADAIYRDNEGTEHVVEWVTQQDVDLARVITEIAADHQIDADPASASVLELGLDTAHSAAIAPVWAALLTGNADAQGHGSPSDEIRDPTGRIPNLWFGDANDHESQRFHIEVYVAPEVAGQRINAAVAAGGTVVDDSSSPSLTVIADQDGNTGVLCVAETPVAKATS</sequence>
<organism evidence="7 8">
    <name type="scientific">Arthrobacter zhaoxinii</name>
    <dbReference type="NCBI Taxonomy" id="2964616"/>
    <lineage>
        <taxon>Bacteria</taxon>
        <taxon>Bacillati</taxon>
        <taxon>Actinomycetota</taxon>
        <taxon>Actinomycetes</taxon>
        <taxon>Micrococcales</taxon>
        <taxon>Micrococcaceae</taxon>
        <taxon>Arthrobacter</taxon>
    </lineage>
</organism>
<comment type="catalytic activity">
    <reaction evidence="1">
        <text>(4aS,6R)-4a-hydroxy-L-erythro-5,6,7,8-tetrahydrobiopterin = (6R)-L-erythro-6,7-dihydrobiopterin + H2O</text>
        <dbReference type="Rhea" id="RHEA:11920"/>
        <dbReference type="ChEBI" id="CHEBI:15377"/>
        <dbReference type="ChEBI" id="CHEBI:15642"/>
        <dbReference type="ChEBI" id="CHEBI:43120"/>
        <dbReference type="EC" id="4.2.1.96"/>
    </reaction>
</comment>
<comment type="similarity">
    <text evidence="2">Belongs to the pterin-4-alpha-carbinolamine dehydratase family.</text>
</comment>
<dbReference type="InterPro" id="IPR001533">
    <property type="entry name" value="Pterin_deHydtase"/>
</dbReference>
<dbReference type="InterPro" id="IPR036428">
    <property type="entry name" value="PCD_sf"/>
</dbReference>
<evidence type="ECO:0000256" key="1">
    <source>
        <dbReference type="ARBA" id="ARBA00001554"/>
    </source>
</evidence>
<evidence type="ECO:0000256" key="5">
    <source>
        <dbReference type="ARBA" id="ARBA00023239"/>
    </source>
</evidence>
<dbReference type="EC" id="4.2.1.96" evidence="3"/>
<keyword evidence="5 7" id="KW-0456">Lyase</keyword>
<evidence type="ECO:0000259" key="6">
    <source>
        <dbReference type="Pfam" id="PF18029"/>
    </source>
</evidence>
<protein>
    <recommendedName>
        <fullName evidence="4">Putative pterin-4-alpha-carbinolamine dehydratase</fullName>
        <ecNumber evidence="3">4.2.1.96</ecNumber>
    </recommendedName>
</protein>
<dbReference type="Gene3D" id="3.10.180.10">
    <property type="entry name" value="2,3-Dihydroxybiphenyl 1,2-Dioxygenase, domain 1"/>
    <property type="match status" value="1"/>
</dbReference>
<name>A0ABY5YQI1_9MICC</name>
<accession>A0ABY5YQI1</accession>
<keyword evidence="8" id="KW-1185">Reference proteome</keyword>
<dbReference type="InterPro" id="IPR029068">
    <property type="entry name" value="Glyas_Bleomycin-R_OHBP_Dase"/>
</dbReference>
<reference evidence="7" key="1">
    <citation type="submission" date="2022-09" db="EMBL/GenBank/DDBJ databases">
        <title>Novel species in genus Arthrobacter.</title>
        <authorList>
            <person name="Liu Y."/>
        </authorList>
    </citation>
    <scope>NUCLEOTIDE SEQUENCE</scope>
    <source>
        <strain evidence="7">Zg-Y815</strain>
    </source>
</reference>
<dbReference type="EMBL" id="CP104275">
    <property type="protein sequence ID" value="UWX97345.1"/>
    <property type="molecule type" value="Genomic_DNA"/>
</dbReference>
<dbReference type="SUPFAM" id="SSF55248">
    <property type="entry name" value="PCD-like"/>
    <property type="match status" value="1"/>
</dbReference>
<dbReference type="InterPro" id="IPR041581">
    <property type="entry name" value="Glyoxalase_6"/>
</dbReference>
<evidence type="ECO:0000256" key="2">
    <source>
        <dbReference type="ARBA" id="ARBA00006472"/>
    </source>
</evidence>
<dbReference type="RefSeq" id="WP_260652556.1">
    <property type="nucleotide sequence ID" value="NZ_CP104275.1"/>
</dbReference>
<proteinExistence type="inferred from homology"/>
<evidence type="ECO:0000313" key="7">
    <source>
        <dbReference type="EMBL" id="UWX97345.1"/>
    </source>
</evidence>
<dbReference type="Gene3D" id="3.30.1360.20">
    <property type="entry name" value="Transcriptional coactivator/pterin dehydratase"/>
    <property type="match status" value="1"/>
</dbReference>
<gene>
    <name evidence="7" type="ORF">N2K95_01205</name>
</gene>
<dbReference type="Pfam" id="PF01329">
    <property type="entry name" value="Pterin_4a"/>
    <property type="match status" value="1"/>
</dbReference>
<dbReference type="Proteomes" id="UP001059859">
    <property type="component" value="Chromosome"/>
</dbReference>